<sequence>MKYPWLKFITLIILTLFFNLTYHQVTLASTNPQSTTKTISELVLYSSYSPAVPATDNSQLVDIQSINKKIMLDIRYATPNNFLKKKLYTDSRCILRNLVAKKLSQVQEELAKNNLKLKVYDCYRPLSVQKLMWKILPDENYIANPSRGSRHNRGAAVDLTLVDSKGKELKMPSEFDTFTPASNRNYSGGTRESRKNRQLLQDAMQKYGFVGLPTEWWHFDASGWEKFPVIDASFSAIPRPVN</sequence>
<keyword evidence="2 9" id="KW-0645">Protease</keyword>
<proteinExistence type="inferred from homology"/>
<feature type="active site" description="Proton donor/acceptor" evidence="9">
    <location>
        <position position="215"/>
    </location>
</feature>
<dbReference type="HOGENOM" id="CLU_060744_1_1_3"/>
<dbReference type="GO" id="GO:0160237">
    <property type="term" value="F:D-Ala-D-Ala dipeptidase activity"/>
    <property type="evidence" value="ECO:0007669"/>
    <property type="project" value="UniProtKB-EC"/>
</dbReference>
<dbReference type="GO" id="GO:0006508">
    <property type="term" value="P:proteolysis"/>
    <property type="evidence" value="ECO:0007669"/>
    <property type="project" value="UniProtKB-KW"/>
</dbReference>
<evidence type="ECO:0000256" key="4">
    <source>
        <dbReference type="ARBA" id="ARBA00022801"/>
    </source>
</evidence>
<evidence type="ECO:0000256" key="5">
    <source>
        <dbReference type="ARBA" id="ARBA00022833"/>
    </source>
</evidence>
<comment type="similarity">
    <text evidence="9">Belongs to the peptidase M15D family.</text>
</comment>
<name>K9WRM5_9NOST</name>
<dbReference type="RefSeq" id="WP_015205695.1">
    <property type="nucleotide sequence ID" value="NC_019757.1"/>
</dbReference>
<dbReference type="PANTHER" id="PTHR43126">
    <property type="entry name" value="D-ALANYL-D-ALANINE DIPEPTIDASE"/>
    <property type="match status" value="1"/>
</dbReference>
<dbReference type="GO" id="GO:0071555">
    <property type="term" value="P:cell wall organization"/>
    <property type="evidence" value="ECO:0007669"/>
    <property type="project" value="UniProtKB-KW"/>
</dbReference>
<evidence type="ECO:0000256" key="1">
    <source>
        <dbReference type="ARBA" id="ARBA00001362"/>
    </source>
</evidence>
<keyword evidence="6 9" id="KW-0224">Dipeptidase</keyword>
<comment type="cofactor">
    <cofactor evidence="9">
        <name>Zn(2+)</name>
        <dbReference type="ChEBI" id="CHEBI:29105"/>
    </cofactor>
    <text evidence="9">Binds 1 zinc ion per subunit.</text>
</comment>
<dbReference type="Pfam" id="PF01427">
    <property type="entry name" value="Peptidase_M15"/>
    <property type="match status" value="1"/>
</dbReference>
<dbReference type="CDD" id="cd14840">
    <property type="entry name" value="D-Ala-D-Ala_dipeptidase_Aad"/>
    <property type="match status" value="1"/>
</dbReference>
<dbReference type="EC" id="3.4.13.22" evidence="9"/>
<keyword evidence="8" id="KW-0961">Cell wall biogenesis/degradation</keyword>
<evidence type="ECO:0000313" key="10">
    <source>
        <dbReference type="EMBL" id="AFZ22436.1"/>
    </source>
</evidence>
<keyword evidence="7 9" id="KW-0482">Metalloprotease</keyword>
<keyword evidence="4 9" id="KW-0378">Hydrolase</keyword>
<comment type="catalytic activity">
    <reaction evidence="1 9">
        <text>D-alanyl-D-alanine + H2O = 2 D-alanine</text>
        <dbReference type="Rhea" id="RHEA:20661"/>
        <dbReference type="ChEBI" id="CHEBI:15377"/>
        <dbReference type="ChEBI" id="CHEBI:57416"/>
        <dbReference type="ChEBI" id="CHEBI:57822"/>
        <dbReference type="EC" id="3.4.13.22"/>
    </reaction>
</comment>
<keyword evidence="3 9" id="KW-0479">Metal-binding</keyword>
<feature type="binding site" evidence="9">
    <location>
        <position position="158"/>
    </location>
    <ligand>
        <name>Zn(2+)</name>
        <dbReference type="ChEBI" id="CHEBI:29105"/>
        <note>catalytic</note>
    </ligand>
</feature>
<dbReference type="eggNOG" id="COG2173">
    <property type="taxonomic scope" value="Bacteria"/>
</dbReference>
<gene>
    <name evidence="10" type="ORF">Cylst_0054</name>
</gene>
<dbReference type="GO" id="GO:0008270">
    <property type="term" value="F:zinc ion binding"/>
    <property type="evidence" value="ECO:0007669"/>
    <property type="project" value="UniProtKB-UniRule"/>
</dbReference>
<dbReference type="InterPro" id="IPR009045">
    <property type="entry name" value="Zn_M74/Hedgehog-like"/>
</dbReference>
<dbReference type="Proteomes" id="UP000010475">
    <property type="component" value="Chromosome"/>
</dbReference>
<dbReference type="InterPro" id="IPR000755">
    <property type="entry name" value="A_A_dipeptidase"/>
</dbReference>
<dbReference type="OrthoDB" id="9801430at2"/>
<dbReference type="EMBL" id="CP003642">
    <property type="protein sequence ID" value="AFZ22436.1"/>
    <property type="molecule type" value="Genomic_DNA"/>
</dbReference>
<keyword evidence="11" id="KW-1185">Reference proteome</keyword>
<feature type="site" description="Transition state stabilizer" evidence="9">
    <location>
        <position position="124"/>
    </location>
</feature>
<evidence type="ECO:0000256" key="3">
    <source>
        <dbReference type="ARBA" id="ARBA00022723"/>
    </source>
</evidence>
<feature type="binding site" evidence="9">
    <location>
        <position position="218"/>
    </location>
    <ligand>
        <name>Zn(2+)</name>
        <dbReference type="ChEBI" id="CHEBI:29105"/>
        <note>catalytic</note>
    </ligand>
</feature>
<accession>K9WRM5</accession>
<reference evidence="10 11" key="1">
    <citation type="submission" date="2012-06" db="EMBL/GenBank/DDBJ databases">
        <title>Finished chromosome of genome of Cylindrospermum stagnale PCC 7417.</title>
        <authorList>
            <consortium name="US DOE Joint Genome Institute"/>
            <person name="Gugger M."/>
            <person name="Coursin T."/>
            <person name="Rippka R."/>
            <person name="Tandeau De Marsac N."/>
            <person name="Huntemann M."/>
            <person name="Wei C.-L."/>
            <person name="Han J."/>
            <person name="Detter J.C."/>
            <person name="Han C."/>
            <person name="Tapia R."/>
            <person name="Chen A."/>
            <person name="Kyrpides N."/>
            <person name="Mavromatis K."/>
            <person name="Markowitz V."/>
            <person name="Szeto E."/>
            <person name="Ivanova N."/>
            <person name="Pagani I."/>
            <person name="Pati A."/>
            <person name="Goodwin L."/>
            <person name="Nordberg H.P."/>
            <person name="Cantor M.N."/>
            <person name="Hua S.X."/>
            <person name="Woyke T."/>
            <person name="Kerfeld C.A."/>
        </authorList>
    </citation>
    <scope>NUCLEOTIDE SEQUENCE [LARGE SCALE GENOMIC DNA]</scope>
    <source>
        <strain evidence="10 11">PCC 7417</strain>
    </source>
</reference>
<dbReference type="KEGG" id="csg:Cylst_0054"/>
<dbReference type="AlphaFoldDB" id="K9WRM5"/>
<evidence type="ECO:0000256" key="9">
    <source>
        <dbReference type="HAMAP-Rule" id="MF_01924"/>
    </source>
</evidence>
<evidence type="ECO:0000313" key="11">
    <source>
        <dbReference type="Proteomes" id="UP000010475"/>
    </source>
</evidence>
<dbReference type="GO" id="GO:0008237">
    <property type="term" value="F:metallopeptidase activity"/>
    <property type="evidence" value="ECO:0007669"/>
    <property type="project" value="UniProtKB-KW"/>
</dbReference>
<dbReference type="HAMAP" id="MF_01924">
    <property type="entry name" value="A_A_dipeptidase"/>
    <property type="match status" value="1"/>
</dbReference>
<organism evidence="10 11">
    <name type="scientific">Cylindrospermum stagnale PCC 7417</name>
    <dbReference type="NCBI Taxonomy" id="56107"/>
    <lineage>
        <taxon>Bacteria</taxon>
        <taxon>Bacillati</taxon>
        <taxon>Cyanobacteriota</taxon>
        <taxon>Cyanophyceae</taxon>
        <taxon>Nostocales</taxon>
        <taxon>Nostocaceae</taxon>
        <taxon>Cylindrospermum</taxon>
    </lineage>
</organism>
<protein>
    <recommendedName>
        <fullName evidence="9">D-alanyl-D-alanine dipeptidase</fullName>
        <shortName evidence="9">D-Ala-D-Ala dipeptidase</shortName>
        <ecNumber evidence="9">3.4.13.22</ecNumber>
    </recommendedName>
</protein>
<dbReference type="STRING" id="56107.Cylst_0054"/>
<comment type="function">
    <text evidence="9">Catalyzes hydrolysis of the D-alanyl-D-alanine dipeptide.</text>
</comment>
<dbReference type="Gene3D" id="3.30.1380.10">
    <property type="match status" value="1"/>
</dbReference>
<evidence type="ECO:0000256" key="2">
    <source>
        <dbReference type="ARBA" id="ARBA00022670"/>
    </source>
</evidence>
<dbReference type="PANTHER" id="PTHR43126:SF1">
    <property type="entry name" value="D-ALANYL-D-ALANINE DIPEPTIDASE"/>
    <property type="match status" value="1"/>
</dbReference>
<keyword evidence="5 9" id="KW-0862">Zinc</keyword>
<evidence type="ECO:0000256" key="7">
    <source>
        <dbReference type="ARBA" id="ARBA00023049"/>
    </source>
</evidence>
<evidence type="ECO:0000256" key="8">
    <source>
        <dbReference type="ARBA" id="ARBA00023316"/>
    </source>
</evidence>
<evidence type="ECO:0000256" key="6">
    <source>
        <dbReference type="ARBA" id="ARBA00022997"/>
    </source>
</evidence>
<feature type="binding site" evidence="9">
    <location>
        <position position="151"/>
    </location>
    <ligand>
        <name>Zn(2+)</name>
        <dbReference type="ChEBI" id="CHEBI:29105"/>
        <note>catalytic</note>
    </ligand>
</feature>
<dbReference type="SUPFAM" id="SSF55166">
    <property type="entry name" value="Hedgehog/DD-peptidase"/>
    <property type="match status" value="1"/>
</dbReference>